<dbReference type="Pfam" id="PF03099">
    <property type="entry name" value="BPL_LplA_LipB"/>
    <property type="match status" value="1"/>
</dbReference>
<comment type="caution">
    <text evidence="3">The sequence shown here is derived from an EMBL/GenBank/DDBJ whole genome shotgun (WGS) entry which is preliminary data.</text>
</comment>
<dbReference type="PANTHER" id="PTHR12835">
    <property type="entry name" value="BIOTIN PROTEIN LIGASE"/>
    <property type="match status" value="1"/>
</dbReference>
<evidence type="ECO:0000313" key="3">
    <source>
        <dbReference type="EMBL" id="RZM74683.1"/>
    </source>
</evidence>
<evidence type="ECO:0000259" key="2">
    <source>
        <dbReference type="PROSITE" id="PS51733"/>
    </source>
</evidence>
<dbReference type="GO" id="GO:0005737">
    <property type="term" value="C:cytoplasm"/>
    <property type="evidence" value="ECO:0007669"/>
    <property type="project" value="TreeGrafter"/>
</dbReference>
<protein>
    <submittedName>
        <fullName evidence="3">Biotin--[acetyl-CoA-carboxylase] ligase</fullName>
        <ecNumber evidence="3">6.3.4.15</ecNumber>
    </submittedName>
</protein>
<name>A0A4Q7E028_9CYAN</name>
<dbReference type="AlphaFoldDB" id="A0A4Q7E028"/>
<dbReference type="OrthoDB" id="9807064at2"/>
<dbReference type="InterPro" id="IPR045864">
    <property type="entry name" value="aa-tRNA-synth_II/BPL/LPL"/>
</dbReference>
<sequence>MLDAQRITQALTGSAAELGLQAEVASLRPDFQLHLYEQLPSTNETAWQLIDQGSGAGTVVIAARQTAGRGQWGRTWVSPPGGLYLSLVLEPELPLPQSFLLTLTSAWGIATSLTNLGAPIQIKWPNDLVSQQRKVGGILTESRLVKSPTAGDAPQLQQVVVGVGLNWDNPLPDNAISVRELWPEPSVPRVKTLEALAAIALRGILQGLYYWQQQGNAAFVNAYTQKLAHQGKTVTVDGHTARVEGVSLQGELIVSVQHEGKNFVRSLKPGEIRLGYNY</sequence>
<keyword evidence="1 3" id="KW-0436">Ligase</keyword>
<dbReference type="RefSeq" id="WP_044151245.1">
    <property type="nucleotide sequence ID" value="NZ_QVFV01000012.1"/>
</dbReference>
<dbReference type="PANTHER" id="PTHR12835:SF5">
    <property type="entry name" value="BIOTIN--PROTEIN LIGASE"/>
    <property type="match status" value="1"/>
</dbReference>
<dbReference type="InterPro" id="IPR004143">
    <property type="entry name" value="BPL_LPL_catalytic"/>
</dbReference>
<dbReference type="SUPFAM" id="SSF55681">
    <property type="entry name" value="Class II aaRS and biotin synthetases"/>
    <property type="match status" value="1"/>
</dbReference>
<gene>
    <name evidence="3" type="ORF">DYY88_23055</name>
</gene>
<organism evidence="3 4">
    <name type="scientific">Leptolyngbya iicbica LK</name>
    <dbReference type="NCBI Taxonomy" id="2294035"/>
    <lineage>
        <taxon>Bacteria</taxon>
        <taxon>Bacillati</taxon>
        <taxon>Cyanobacteriota</taxon>
        <taxon>Cyanophyceae</taxon>
        <taxon>Leptolyngbyales</taxon>
        <taxon>Leptolyngbyaceae</taxon>
        <taxon>Leptolyngbya group</taxon>
        <taxon>Leptolyngbya</taxon>
        <taxon>Leptolyngbya iicbica</taxon>
    </lineage>
</organism>
<dbReference type="EMBL" id="QVFV01000012">
    <property type="protein sequence ID" value="RZM74683.1"/>
    <property type="molecule type" value="Genomic_DNA"/>
</dbReference>
<dbReference type="CDD" id="cd16442">
    <property type="entry name" value="BPL"/>
    <property type="match status" value="1"/>
</dbReference>
<accession>A0A4Q7E028</accession>
<dbReference type="Proteomes" id="UP000292459">
    <property type="component" value="Unassembled WGS sequence"/>
</dbReference>
<proteinExistence type="predicted"/>
<dbReference type="NCBIfam" id="TIGR00121">
    <property type="entry name" value="birA_ligase"/>
    <property type="match status" value="1"/>
</dbReference>
<dbReference type="EC" id="6.3.4.15" evidence="3"/>
<dbReference type="GO" id="GO:0004077">
    <property type="term" value="F:biotin--[biotin carboxyl-carrier protein] ligase activity"/>
    <property type="evidence" value="ECO:0007669"/>
    <property type="project" value="UniProtKB-EC"/>
</dbReference>
<dbReference type="Gene3D" id="3.30.930.10">
    <property type="entry name" value="Bira Bifunctional Protein, Domain 2"/>
    <property type="match status" value="1"/>
</dbReference>
<evidence type="ECO:0000313" key="4">
    <source>
        <dbReference type="Proteomes" id="UP000292459"/>
    </source>
</evidence>
<reference evidence="3 4" key="1">
    <citation type="submission" date="2018-11" db="EMBL/GenBank/DDBJ databases">
        <title>Whole genome sequencing of an environmental sample.</title>
        <authorList>
            <person name="Sarangi A.N."/>
            <person name="Singh D."/>
            <person name="Tripathy S."/>
        </authorList>
    </citation>
    <scope>NUCLEOTIDE SEQUENCE [LARGE SCALE GENOMIC DNA]</scope>
    <source>
        <strain evidence="3 4">Lakshadweep</strain>
    </source>
</reference>
<dbReference type="InterPro" id="IPR004408">
    <property type="entry name" value="Biotin_CoA_COase_ligase"/>
</dbReference>
<keyword evidence="4" id="KW-1185">Reference proteome</keyword>
<evidence type="ECO:0000256" key="1">
    <source>
        <dbReference type="ARBA" id="ARBA00022598"/>
    </source>
</evidence>
<dbReference type="PROSITE" id="PS51733">
    <property type="entry name" value="BPL_LPL_CATALYTIC"/>
    <property type="match status" value="1"/>
</dbReference>
<feature type="domain" description="BPL/LPL catalytic" evidence="2">
    <location>
        <begin position="34"/>
        <end position="212"/>
    </location>
</feature>